<dbReference type="OrthoDB" id="6430740at2759"/>
<dbReference type="PANTHER" id="PTHR46585">
    <property type="entry name" value="INTEGRASE CORE DOMAIN CONTAINING PROTEIN"/>
    <property type="match status" value="1"/>
</dbReference>
<accession>A0A4Y2BTN8</accession>
<name>A0A4Y2BTN8_ARAVE</name>
<dbReference type="Proteomes" id="UP000499080">
    <property type="component" value="Unassembled WGS sequence"/>
</dbReference>
<dbReference type="EMBL" id="BGPR01000110">
    <property type="protein sequence ID" value="GBL95303.1"/>
    <property type="molecule type" value="Genomic_DNA"/>
</dbReference>
<organism evidence="1 2">
    <name type="scientific">Araneus ventricosus</name>
    <name type="common">Orbweaver spider</name>
    <name type="synonym">Epeira ventricosa</name>
    <dbReference type="NCBI Taxonomy" id="182803"/>
    <lineage>
        <taxon>Eukaryota</taxon>
        <taxon>Metazoa</taxon>
        <taxon>Ecdysozoa</taxon>
        <taxon>Arthropoda</taxon>
        <taxon>Chelicerata</taxon>
        <taxon>Arachnida</taxon>
        <taxon>Araneae</taxon>
        <taxon>Araneomorphae</taxon>
        <taxon>Entelegynae</taxon>
        <taxon>Araneoidea</taxon>
        <taxon>Araneidae</taxon>
        <taxon>Araneus</taxon>
    </lineage>
</organism>
<sequence length="381" mass="43362">MKPSSVNIDNQAEVRQNLQDDLSKQKSEKSSFKVGDTVRISKWKGRFEKGYENNWSTEIFTVHKIIPRIPTIYKLRDFHNIVIEGTFYEKEMQKIVDSGYYPVEKLPSPTILEGKWEVGLAEIIYPYTWYNVNEKNNIFGFDLGEGELITRKIPRGSYETVPDILKAVVIPSHEGFHPHVVERVEESSFVADPQAAFPVFYVYSDIVQPIVVGHAEAPLLRVVRISRKDGDVVNAHYDRPHYVHVIRQSFQAIEIELRLNSGALVPFERGKVIVVLHSNATNPINTRIFQCNIHLQSGKKKSSITREPYVCCTEKFEEHCTNHIGYGIPYYEGVSFQKGCGIGGIFRRLFRAALPFLVKSGKALGKETLTTGTIVVNDVLF</sequence>
<dbReference type="PANTHER" id="PTHR46585:SF1">
    <property type="entry name" value="CHROMO DOMAIN-CONTAINING PROTEIN"/>
    <property type="match status" value="1"/>
</dbReference>
<protein>
    <submittedName>
        <fullName evidence="1">Uncharacterized protein</fullName>
    </submittedName>
</protein>
<comment type="caution">
    <text evidence="1">The sequence shown here is derived from an EMBL/GenBank/DDBJ whole genome shotgun (WGS) entry which is preliminary data.</text>
</comment>
<dbReference type="AlphaFoldDB" id="A0A4Y2BTN8"/>
<gene>
    <name evidence="1" type="ORF">AVEN_37752_1</name>
</gene>
<proteinExistence type="predicted"/>
<keyword evidence="2" id="KW-1185">Reference proteome</keyword>
<evidence type="ECO:0000313" key="1">
    <source>
        <dbReference type="EMBL" id="GBL95303.1"/>
    </source>
</evidence>
<evidence type="ECO:0000313" key="2">
    <source>
        <dbReference type="Proteomes" id="UP000499080"/>
    </source>
</evidence>
<reference evidence="1 2" key="1">
    <citation type="journal article" date="2019" name="Sci. Rep.">
        <title>Orb-weaving spider Araneus ventricosus genome elucidates the spidroin gene catalogue.</title>
        <authorList>
            <person name="Kono N."/>
            <person name="Nakamura H."/>
            <person name="Ohtoshi R."/>
            <person name="Moran D.A.P."/>
            <person name="Shinohara A."/>
            <person name="Yoshida Y."/>
            <person name="Fujiwara M."/>
            <person name="Mori M."/>
            <person name="Tomita M."/>
            <person name="Arakawa K."/>
        </authorList>
    </citation>
    <scope>NUCLEOTIDE SEQUENCE [LARGE SCALE GENOMIC DNA]</scope>
</reference>